<dbReference type="SUPFAM" id="SSF81296">
    <property type="entry name" value="E set domains"/>
    <property type="match status" value="1"/>
</dbReference>
<evidence type="ECO:0000259" key="11">
    <source>
        <dbReference type="PROSITE" id="PS50076"/>
    </source>
</evidence>
<keyword evidence="7 10" id="KW-0472">Membrane</keyword>
<keyword evidence="8" id="KW-0143">Chaperone</keyword>
<comment type="subcellular location">
    <subcellularLocation>
        <location evidence="1">Endoplasmic reticulum membrane</location>
        <topology evidence="1">Multi-pass membrane protein</topology>
    </subcellularLocation>
</comment>
<evidence type="ECO:0000256" key="4">
    <source>
        <dbReference type="ARBA" id="ARBA00022824"/>
    </source>
</evidence>
<name>A0ABP0DJE3_9PEZI</name>
<feature type="region of interest" description="Disordered" evidence="9">
    <location>
        <begin position="664"/>
        <end position="725"/>
    </location>
</feature>
<dbReference type="Pfam" id="PF00226">
    <property type="entry name" value="DnaJ"/>
    <property type="match status" value="1"/>
</dbReference>
<keyword evidence="6 10" id="KW-1133">Transmembrane helix</keyword>
<organism evidence="12 13">
    <name type="scientific">Sporothrix epigloea</name>
    <dbReference type="NCBI Taxonomy" id="1892477"/>
    <lineage>
        <taxon>Eukaryota</taxon>
        <taxon>Fungi</taxon>
        <taxon>Dikarya</taxon>
        <taxon>Ascomycota</taxon>
        <taxon>Pezizomycotina</taxon>
        <taxon>Sordariomycetes</taxon>
        <taxon>Sordariomycetidae</taxon>
        <taxon>Ophiostomatales</taxon>
        <taxon>Ophiostomataceae</taxon>
        <taxon>Sporothrix</taxon>
    </lineage>
</organism>
<dbReference type="InterPro" id="IPR001623">
    <property type="entry name" value="DnaJ_domain"/>
</dbReference>
<dbReference type="SUPFAM" id="SSF46565">
    <property type="entry name" value="Chaperone J-domain"/>
    <property type="match status" value="1"/>
</dbReference>
<evidence type="ECO:0000256" key="6">
    <source>
        <dbReference type="ARBA" id="ARBA00022989"/>
    </source>
</evidence>
<feature type="transmembrane region" description="Helical" evidence="10">
    <location>
        <begin position="12"/>
        <end position="34"/>
    </location>
</feature>
<evidence type="ECO:0000313" key="13">
    <source>
        <dbReference type="Proteomes" id="UP001642502"/>
    </source>
</evidence>
<dbReference type="Proteomes" id="UP001642502">
    <property type="component" value="Unassembled WGS sequence"/>
</dbReference>
<reference evidence="12 13" key="1">
    <citation type="submission" date="2024-01" db="EMBL/GenBank/DDBJ databases">
        <authorList>
            <person name="Allen C."/>
            <person name="Tagirdzhanova G."/>
        </authorList>
    </citation>
    <scope>NUCLEOTIDE SEQUENCE [LARGE SCALE GENOMIC DNA]</scope>
    <source>
        <strain evidence="12 13">CBS 119000</strain>
    </source>
</reference>
<dbReference type="PROSITE" id="PS00636">
    <property type="entry name" value="DNAJ_1"/>
    <property type="match status" value="1"/>
</dbReference>
<feature type="compositionally biased region" description="Acidic residues" evidence="9">
    <location>
        <begin position="664"/>
        <end position="677"/>
    </location>
</feature>
<dbReference type="CDD" id="cd06257">
    <property type="entry name" value="DnaJ"/>
    <property type="match status" value="1"/>
</dbReference>
<dbReference type="PANTHER" id="PTHR24075:SF0">
    <property type="entry name" value="TRANSLOCATION PROTEIN SEC63 HOMOLOG"/>
    <property type="match status" value="1"/>
</dbReference>
<evidence type="ECO:0000256" key="1">
    <source>
        <dbReference type="ARBA" id="ARBA00004477"/>
    </source>
</evidence>
<dbReference type="PROSITE" id="PS50076">
    <property type="entry name" value="DNAJ_2"/>
    <property type="match status" value="1"/>
</dbReference>
<dbReference type="InterPro" id="IPR036869">
    <property type="entry name" value="J_dom_sf"/>
</dbReference>
<evidence type="ECO:0000256" key="5">
    <source>
        <dbReference type="ARBA" id="ARBA00022927"/>
    </source>
</evidence>
<keyword evidence="5" id="KW-0653">Protein transport</keyword>
<feature type="compositionally biased region" description="Acidic residues" evidence="9">
    <location>
        <begin position="699"/>
        <end position="725"/>
    </location>
</feature>
<evidence type="ECO:0000256" key="9">
    <source>
        <dbReference type="SAM" id="MobiDB-lite"/>
    </source>
</evidence>
<dbReference type="SMART" id="SM00271">
    <property type="entry name" value="DnaJ"/>
    <property type="match status" value="1"/>
</dbReference>
<dbReference type="PRINTS" id="PR00625">
    <property type="entry name" value="JDOMAIN"/>
</dbReference>
<dbReference type="InterPro" id="IPR014756">
    <property type="entry name" value="Ig_E-set"/>
</dbReference>
<evidence type="ECO:0000256" key="3">
    <source>
        <dbReference type="ARBA" id="ARBA00022692"/>
    </source>
</evidence>
<dbReference type="Gene3D" id="2.60.40.150">
    <property type="entry name" value="C2 domain"/>
    <property type="match status" value="1"/>
</dbReference>
<dbReference type="InterPro" id="IPR004179">
    <property type="entry name" value="Sec63-dom"/>
</dbReference>
<accession>A0ABP0DJE3</accession>
<dbReference type="PANTHER" id="PTHR24075">
    <property type="entry name" value="SEC63 DOMAIN-CONTAINING"/>
    <property type="match status" value="1"/>
</dbReference>
<dbReference type="SMART" id="SM00973">
    <property type="entry name" value="Sec63"/>
    <property type="match status" value="1"/>
</dbReference>
<feature type="domain" description="J" evidence="11">
    <location>
        <begin position="106"/>
        <end position="178"/>
    </location>
</feature>
<protein>
    <submittedName>
        <fullName evidence="12">Secretory subunit</fullName>
    </submittedName>
</protein>
<evidence type="ECO:0000256" key="2">
    <source>
        <dbReference type="ARBA" id="ARBA00022448"/>
    </source>
</evidence>
<dbReference type="SUPFAM" id="SSF158702">
    <property type="entry name" value="Sec63 N-terminal domain-like"/>
    <property type="match status" value="1"/>
</dbReference>
<evidence type="ECO:0000256" key="10">
    <source>
        <dbReference type="SAM" id="Phobius"/>
    </source>
</evidence>
<keyword evidence="13" id="KW-1185">Reference proteome</keyword>
<feature type="transmembrane region" description="Helical" evidence="10">
    <location>
        <begin position="73"/>
        <end position="93"/>
    </location>
</feature>
<dbReference type="InterPro" id="IPR035892">
    <property type="entry name" value="C2_domain_sf"/>
</dbReference>
<dbReference type="EMBL" id="CAWUON010000036">
    <property type="protein sequence ID" value="CAK7268373.1"/>
    <property type="molecule type" value="Genomic_DNA"/>
</dbReference>
<keyword evidence="4" id="KW-0256">Endoplasmic reticulum</keyword>
<evidence type="ECO:0000313" key="12">
    <source>
        <dbReference type="EMBL" id="CAK7268373.1"/>
    </source>
</evidence>
<dbReference type="Gene3D" id="1.10.287.110">
    <property type="entry name" value="DnaJ domain"/>
    <property type="match status" value="1"/>
</dbReference>
<feature type="transmembrane region" description="Helical" evidence="10">
    <location>
        <begin position="204"/>
        <end position="226"/>
    </location>
</feature>
<keyword evidence="3 10" id="KW-0812">Transmembrane</keyword>
<evidence type="ECO:0000256" key="7">
    <source>
        <dbReference type="ARBA" id="ARBA00023136"/>
    </source>
</evidence>
<sequence>MAVDYDYDETGQLWPFFVFTLAVIITLPLTFVLLKGLGNPAAVFPRVQSNFRHSHSDLVDAERAKYRRQQRRLGLILAVTVGWATIGYMLYLIQYAEAHQIERVWNPYDILGIADSATEKVIKSTYKQLSRKFHPDKIRPDVSKNETIEMLNDRYVEISKAYQALTDEEVRNNYLLYGNPDGKQGTSISIGLPKFIITDGNGKYVVLLYFLLLGVLLPYLVGSWWYGTQSRSKEGVLMESANRLFHEYAEDIDEAGLVSALSTGKEFDAILPGDKADAGLATIENRITAHSAPPAADDETATAAAAAASPSNLTVAGMSPADREKLSNLDNGVRRKVLALLWAYLGRVDLNNASLEKAKFEVAPVANILTRSFTAIALAYGNTAPVISSFKAGQLVIQALPPKSSPLQQLPHVSAAIAKAIEGDSTVTMPIQRLMDLPDAKRRKIAVGRGRLSADQYEEAVSVAKQLPYLRVDKAFFKVPGEKHIIPASLVSLVVKGRFIPPGFADVAPAVNASDLFDTDPAEDDLDIILGRKPKIIVGRNPDGTAITSDAGTGNGKPNLPPLAHAPYFGRDYSPRWHVFLTDSKQGKMVVPPFTFTAFDRPLFEEDGKTPTFNMQTLKAQFMAPGQAGQYTFVMHVMCDSYVGFDTKTEVTLVVKDASQAADMAEDDEISEPDEDSIAGIMNAAKGAPVKKAARSHESDDDDESDTEEEADDTSDTNTDTEEED</sequence>
<comment type="caution">
    <text evidence="12">The sequence shown here is derived from an EMBL/GenBank/DDBJ whole genome shotgun (WGS) entry which is preliminary data.</text>
</comment>
<dbReference type="InterPro" id="IPR018253">
    <property type="entry name" value="DnaJ_domain_CS"/>
</dbReference>
<evidence type="ECO:0000256" key="8">
    <source>
        <dbReference type="ARBA" id="ARBA00023186"/>
    </source>
</evidence>
<dbReference type="Gene3D" id="1.10.3380.10">
    <property type="entry name" value="Sec63 N-terminal domain-like domain"/>
    <property type="match status" value="1"/>
</dbReference>
<proteinExistence type="predicted"/>
<gene>
    <name evidence="12" type="primary">SEC63</name>
    <name evidence="12" type="ORF">SEPCBS119000_003028</name>
</gene>
<keyword evidence="2" id="KW-0813">Transport</keyword>